<feature type="compositionally biased region" description="Low complexity" evidence="1">
    <location>
        <begin position="238"/>
        <end position="261"/>
    </location>
</feature>
<feature type="region of interest" description="Disordered" evidence="1">
    <location>
        <begin position="231"/>
        <end position="261"/>
    </location>
</feature>
<evidence type="ECO:0008006" key="5">
    <source>
        <dbReference type="Google" id="ProtNLM"/>
    </source>
</evidence>
<dbReference type="Proteomes" id="UP000271573">
    <property type="component" value="Chromosome"/>
</dbReference>
<name>A0A3G9IDK6_9ACTN</name>
<feature type="chain" id="PRO_5018266213" description="Lipoprotein" evidence="2">
    <location>
        <begin position="35"/>
        <end position="261"/>
    </location>
</feature>
<feature type="signal peptide" evidence="2">
    <location>
        <begin position="1"/>
        <end position="34"/>
    </location>
</feature>
<dbReference type="AlphaFoldDB" id="A0A3G9IDK6"/>
<evidence type="ECO:0000313" key="3">
    <source>
        <dbReference type="EMBL" id="BBH17037.1"/>
    </source>
</evidence>
<dbReference type="KEGG" id="nbe:Back2_13240"/>
<dbReference type="OrthoDB" id="3787120at2"/>
<evidence type="ECO:0000256" key="1">
    <source>
        <dbReference type="SAM" id="MobiDB-lite"/>
    </source>
</evidence>
<keyword evidence="2" id="KW-0732">Signal</keyword>
<keyword evidence="4" id="KW-1185">Reference proteome</keyword>
<reference evidence="3 4" key="1">
    <citation type="submission" date="2018-11" db="EMBL/GenBank/DDBJ databases">
        <title>Complete genome sequence of Nocardioides baekrokdamisoli strain KCTC 39748.</title>
        <authorList>
            <person name="Kang S.W."/>
            <person name="Lee K.C."/>
            <person name="Kim K.K."/>
            <person name="Kim J.S."/>
            <person name="Kim D.S."/>
            <person name="Ko S.H."/>
            <person name="Yang S.H."/>
            <person name="Shin Y.K."/>
            <person name="Lee J.S."/>
        </authorList>
    </citation>
    <scope>NUCLEOTIDE SEQUENCE [LARGE SCALE GENOMIC DNA]</scope>
    <source>
        <strain evidence="3 4">KCTC 39748</strain>
    </source>
</reference>
<accession>A0A3G9IDK6</accession>
<sequence length="261" mass="25443">MLTAASFRPAIAAALAAVGLVALTACSGSGYATAKPNVIANGGYGTSSDGQLRVNGAVIVATPPASGSGPATAGVFTANLAVAPQTNGATVSDTTIADLGLTGLAIDAGNPNITNKSDAVSAKITAPVLLRTSGVGAAGTLNMSDPAFGGIPVTGSFTPGEVIPVRLTLAKGQTVTLEVPVVKACGVYQFAVAPANPKLVTAYTNYVAGIDSLPALTETATPGTYECATPTLRDSQGASPEATATVTVSSAAKPTASASKH</sequence>
<evidence type="ECO:0000313" key="4">
    <source>
        <dbReference type="Proteomes" id="UP000271573"/>
    </source>
</evidence>
<proteinExistence type="predicted"/>
<evidence type="ECO:0000256" key="2">
    <source>
        <dbReference type="SAM" id="SignalP"/>
    </source>
</evidence>
<protein>
    <recommendedName>
        <fullName evidence="5">Lipoprotein</fullName>
    </recommendedName>
</protein>
<dbReference type="EMBL" id="AP019307">
    <property type="protein sequence ID" value="BBH17037.1"/>
    <property type="molecule type" value="Genomic_DNA"/>
</dbReference>
<dbReference type="RefSeq" id="WP_125567882.1">
    <property type="nucleotide sequence ID" value="NZ_AP019307.1"/>
</dbReference>
<gene>
    <name evidence="3" type="ORF">Back2_13240</name>
</gene>
<organism evidence="3 4">
    <name type="scientific">Nocardioides baekrokdamisoli</name>
    <dbReference type="NCBI Taxonomy" id="1804624"/>
    <lineage>
        <taxon>Bacteria</taxon>
        <taxon>Bacillati</taxon>
        <taxon>Actinomycetota</taxon>
        <taxon>Actinomycetes</taxon>
        <taxon>Propionibacteriales</taxon>
        <taxon>Nocardioidaceae</taxon>
        <taxon>Nocardioides</taxon>
    </lineage>
</organism>